<dbReference type="InterPro" id="IPR001048">
    <property type="entry name" value="Asp/Glu/Uridylate_kinase"/>
</dbReference>
<keyword evidence="7" id="KW-1185">Reference proteome</keyword>
<keyword evidence="1" id="KW-0808">Transferase</keyword>
<dbReference type="Proteomes" id="UP000037773">
    <property type="component" value="Unassembled WGS sequence"/>
</dbReference>
<feature type="domain" description="Aspartate/glutamate/uridylate kinase" evidence="5">
    <location>
        <begin position="14"/>
        <end position="242"/>
    </location>
</feature>
<proteinExistence type="predicted"/>
<keyword evidence="3" id="KW-0418">Kinase</keyword>
<protein>
    <recommendedName>
        <fullName evidence="5">Aspartate/glutamate/uridylate kinase domain-containing protein</fullName>
    </recommendedName>
</protein>
<evidence type="ECO:0000256" key="3">
    <source>
        <dbReference type="ARBA" id="ARBA00022777"/>
    </source>
</evidence>
<evidence type="ECO:0000256" key="4">
    <source>
        <dbReference type="ARBA" id="ARBA00022840"/>
    </source>
</evidence>
<dbReference type="GO" id="GO:0005524">
    <property type="term" value="F:ATP binding"/>
    <property type="evidence" value="ECO:0007669"/>
    <property type="project" value="UniProtKB-KW"/>
</dbReference>
<dbReference type="PANTHER" id="PTHR43654">
    <property type="entry name" value="GLUTAMATE 5-KINASE"/>
    <property type="match status" value="1"/>
</dbReference>
<dbReference type="InterPro" id="IPR036393">
    <property type="entry name" value="AceGlu_kinase-like_sf"/>
</dbReference>
<keyword evidence="2" id="KW-0547">Nucleotide-binding</keyword>
<evidence type="ECO:0000259" key="5">
    <source>
        <dbReference type="Pfam" id="PF00696"/>
    </source>
</evidence>
<dbReference type="EMBL" id="LGCN01000240">
    <property type="protein sequence ID" value="KOT30505.1"/>
    <property type="molecule type" value="Genomic_DNA"/>
</dbReference>
<gene>
    <name evidence="6" type="ORF">ADK41_31930</name>
</gene>
<reference evidence="6 7" key="1">
    <citation type="submission" date="2015-07" db="EMBL/GenBank/DDBJ databases">
        <authorList>
            <person name="Noorani M."/>
        </authorList>
    </citation>
    <scope>NUCLEOTIDE SEQUENCE [LARGE SCALE GENOMIC DNA]</scope>
    <source>
        <strain evidence="6 7">NRRL B-24567</strain>
    </source>
</reference>
<dbReference type="GO" id="GO:0004349">
    <property type="term" value="F:glutamate 5-kinase activity"/>
    <property type="evidence" value="ECO:0007669"/>
    <property type="project" value="TreeGrafter"/>
</dbReference>
<evidence type="ECO:0000256" key="2">
    <source>
        <dbReference type="ARBA" id="ARBA00022741"/>
    </source>
</evidence>
<dbReference type="PANTHER" id="PTHR43654:SF1">
    <property type="entry name" value="ISOPENTENYL PHOSPHATE KINASE"/>
    <property type="match status" value="1"/>
</dbReference>
<dbReference type="AlphaFoldDB" id="A0A0M8QE87"/>
<evidence type="ECO:0000256" key="1">
    <source>
        <dbReference type="ARBA" id="ARBA00022679"/>
    </source>
</evidence>
<name>A0A0M8QE87_9ACTN</name>
<accession>A0A0M8QE87</accession>
<dbReference type="OrthoDB" id="3685575at2"/>
<dbReference type="SUPFAM" id="SSF53633">
    <property type="entry name" value="Carbamate kinase-like"/>
    <property type="match status" value="1"/>
</dbReference>
<evidence type="ECO:0000313" key="6">
    <source>
        <dbReference type="EMBL" id="KOT30505.1"/>
    </source>
</evidence>
<dbReference type="RefSeq" id="WP_030823559.1">
    <property type="nucleotide sequence ID" value="NZ_LGCN01000240.1"/>
</dbReference>
<organism evidence="6 7">
    <name type="scientific">Streptomyces caelestis</name>
    <dbReference type="NCBI Taxonomy" id="36816"/>
    <lineage>
        <taxon>Bacteria</taxon>
        <taxon>Bacillati</taxon>
        <taxon>Actinomycetota</taxon>
        <taxon>Actinomycetes</taxon>
        <taxon>Kitasatosporales</taxon>
        <taxon>Streptomycetaceae</taxon>
        <taxon>Streptomyces</taxon>
    </lineage>
</organism>
<dbReference type="PATRIC" id="fig|36816.3.peg.6911"/>
<keyword evidence="4" id="KW-0067">ATP-binding</keyword>
<comment type="caution">
    <text evidence="6">The sequence shown here is derived from an EMBL/GenBank/DDBJ whole genome shotgun (WGS) entry which is preliminary data.</text>
</comment>
<sequence length="276" mass="28944">MSDDSATGHGAPRTVVVKVGGSLVSDKRSDHDIDEAAVLDYARLVADLARSYPGRVVLVAGGGALGHGAVRRKEHDGRLALLPLTRATFAVKWVWTEAFRAVGLPAVPLQAMAMYAEGGDGPMFQTGVVSRLLGTGVLPVLSGDCVLTADGDLRILGSDHVPGILLDGSFGPVRVVALTDVPGIHTGRTGDSPVVPYLDAADPSRAYAYLWPTAAWDTSGAMRGKVDAFVAHAARGAECVIARGDRKAASLRHLMAPMADWPKDLPRTVISRSRPA</sequence>
<dbReference type="Pfam" id="PF00696">
    <property type="entry name" value="AA_kinase"/>
    <property type="match status" value="1"/>
</dbReference>
<dbReference type="GO" id="GO:0005829">
    <property type="term" value="C:cytosol"/>
    <property type="evidence" value="ECO:0007669"/>
    <property type="project" value="TreeGrafter"/>
</dbReference>
<evidence type="ECO:0000313" key="7">
    <source>
        <dbReference type="Proteomes" id="UP000037773"/>
    </source>
</evidence>
<dbReference type="Gene3D" id="3.40.1160.10">
    <property type="entry name" value="Acetylglutamate kinase-like"/>
    <property type="match status" value="1"/>
</dbReference>